<dbReference type="STRING" id="667015.Bacsa_0064"/>
<feature type="transmembrane region" description="Helical" evidence="1">
    <location>
        <begin position="146"/>
        <end position="167"/>
    </location>
</feature>
<dbReference type="HOGENOM" id="CLU_085356_0_0_10"/>
<feature type="transmembrane region" description="Helical" evidence="1">
    <location>
        <begin position="20"/>
        <end position="40"/>
    </location>
</feature>
<gene>
    <name evidence="2" type="ordered locus">Bacsa_0064</name>
</gene>
<dbReference type="eggNOG" id="ENOG50331EW">
    <property type="taxonomic scope" value="Bacteria"/>
</dbReference>
<evidence type="ECO:0000313" key="2">
    <source>
        <dbReference type="EMBL" id="ADY34677.1"/>
    </source>
</evidence>
<evidence type="ECO:0000256" key="1">
    <source>
        <dbReference type="SAM" id="Phobius"/>
    </source>
</evidence>
<keyword evidence="1" id="KW-0472">Membrane</keyword>
<feature type="transmembrane region" description="Helical" evidence="1">
    <location>
        <begin position="46"/>
        <end position="66"/>
    </location>
</feature>
<feature type="transmembrane region" description="Helical" evidence="1">
    <location>
        <begin position="218"/>
        <end position="250"/>
    </location>
</feature>
<evidence type="ECO:0000313" key="3">
    <source>
        <dbReference type="Proteomes" id="UP000007486"/>
    </source>
</evidence>
<protein>
    <submittedName>
        <fullName evidence="2">Putative WbuO protein</fullName>
    </submittedName>
</protein>
<keyword evidence="1" id="KW-1133">Transmembrane helix</keyword>
<dbReference type="KEGG" id="bsa:Bacsa_0064"/>
<feature type="transmembrane region" description="Helical" evidence="1">
    <location>
        <begin position="122"/>
        <end position="139"/>
    </location>
</feature>
<keyword evidence="1" id="KW-0812">Transmembrane</keyword>
<dbReference type="Proteomes" id="UP000007486">
    <property type="component" value="Chromosome"/>
</dbReference>
<keyword evidence="3" id="KW-1185">Reference proteome</keyword>
<sequence length="264" mass="31115">MFYIPFVYAIKTRFLRRSKLGVLVWGTEYLIPVLLAMYLANQEAFFTIQTLLSLVGVYNFYEIGYIQNDCETIKKEKHPTLRISPSGLAYYEKYKVIIYGFRLVIGVLLSCIFIYWNVSYVVILSFWSIIPIYMLYNGIRGRINLYFIVVLTAYRYCMPLFLFTSTYSQNWGISILVLFLSYPIIKLIEICSGGKGLPQERWTKFFMSHYDKRFSFRIKYYVTLSIGICLFLLYLGTSIQFCIIPFYFFLLRLGQVNMPKLGAR</sequence>
<name>F0R4I7_PHOSB</name>
<feature type="transmembrane region" description="Helical" evidence="1">
    <location>
        <begin position="173"/>
        <end position="197"/>
    </location>
</feature>
<accession>F0R4I7</accession>
<organism evidence="2 3">
    <name type="scientific">Phocaeicola salanitronis (strain DSM 18170 / JCM 13657 / CCUG 60908 / BL78)</name>
    <name type="common">Bacteroides salanitronis</name>
    <dbReference type="NCBI Taxonomy" id="667015"/>
    <lineage>
        <taxon>Bacteria</taxon>
        <taxon>Pseudomonadati</taxon>
        <taxon>Bacteroidota</taxon>
        <taxon>Bacteroidia</taxon>
        <taxon>Bacteroidales</taxon>
        <taxon>Bacteroidaceae</taxon>
        <taxon>Phocaeicola</taxon>
    </lineage>
</organism>
<proteinExistence type="predicted"/>
<reference evidence="2 3" key="1">
    <citation type="journal article" date="2011" name="Stand. Genomic Sci.">
        <title>Complete genome sequence of Bacteroides salanitronis type strain (BL78).</title>
        <authorList>
            <person name="Gronow S."/>
            <person name="Held B."/>
            <person name="Lucas S."/>
            <person name="Lapidus A."/>
            <person name="Del Rio T.G."/>
            <person name="Nolan M."/>
            <person name="Tice H."/>
            <person name="Deshpande S."/>
            <person name="Cheng J.F."/>
            <person name="Pitluck S."/>
            <person name="Liolios K."/>
            <person name="Pagani I."/>
            <person name="Ivanova N."/>
            <person name="Mavromatis K."/>
            <person name="Pati A."/>
            <person name="Tapia R."/>
            <person name="Han C."/>
            <person name="Goodwin L."/>
            <person name="Chen A."/>
            <person name="Palaniappan K."/>
            <person name="Land M."/>
            <person name="Hauser L."/>
            <person name="Chang Y.J."/>
            <person name="Jeffries C.D."/>
            <person name="Brambilla E.M."/>
            <person name="Rohde M."/>
            <person name="Goker M."/>
            <person name="Detter J.C."/>
            <person name="Woyke T."/>
            <person name="Bristow J."/>
            <person name="Markowitz V."/>
            <person name="Hugenholtz P."/>
            <person name="Kyrpides N.C."/>
            <person name="Klenk H.P."/>
            <person name="Eisen J.A."/>
        </authorList>
    </citation>
    <scope>NUCLEOTIDE SEQUENCE [LARGE SCALE GENOMIC DNA]</scope>
    <source>
        <strain evidence="2 3">DSM 18170</strain>
    </source>
</reference>
<feature type="transmembrane region" description="Helical" evidence="1">
    <location>
        <begin position="96"/>
        <end position="116"/>
    </location>
</feature>
<dbReference type="EMBL" id="CP002530">
    <property type="protein sequence ID" value="ADY34677.1"/>
    <property type="molecule type" value="Genomic_DNA"/>
</dbReference>
<dbReference type="AlphaFoldDB" id="F0R4I7"/>